<dbReference type="EMBL" id="AZEF01000027">
    <property type="protein sequence ID" value="KRL01271.1"/>
    <property type="molecule type" value="Genomic_DNA"/>
</dbReference>
<keyword evidence="4 5" id="KW-0694">RNA-binding</keyword>
<evidence type="ECO:0000256" key="4">
    <source>
        <dbReference type="ARBA" id="ARBA00022884"/>
    </source>
</evidence>
<dbReference type="GO" id="GO:0106026">
    <property type="term" value="F:Gly-tRNA(Ala) deacylase activity"/>
    <property type="evidence" value="ECO:0007669"/>
    <property type="project" value="UniProtKB-UniRule"/>
</dbReference>
<evidence type="ECO:0000313" key="7">
    <source>
        <dbReference type="Proteomes" id="UP000051621"/>
    </source>
</evidence>
<dbReference type="HAMAP" id="MF_00518">
    <property type="entry name" value="Deacylase_Dtd"/>
    <property type="match status" value="1"/>
</dbReference>
<dbReference type="OrthoDB" id="9801395at2"/>
<comment type="catalytic activity">
    <reaction evidence="5">
        <text>glycyl-tRNA(Ala) + H2O = tRNA(Ala) + glycine + H(+)</text>
        <dbReference type="Rhea" id="RHEA:53744"/>
        <dbReference type="Rhea" id="RHEA-COMP:9657"/>
        <dbReference type="Rhea" id="RHEA-COMP:13640"/>
        <dbReference type="ChEBI" id="CHEBI:15377"/>
        <dbReference type="ChEBI" id="CHEBI:15378"/>
        <dbReference type="ChEBI" id="CHEBI:57305"/>
        <dbReference type="ChEBI" id="CHEBI:78442"/>
        <dbReference type="ChEBI" id="CHEBI:78522"/>
    </reaction>
</comment>
<feature type="short sequence motif" description="Gly-cisPro motif, important for rejection of L-amino acids" evidence="5">
    <location>
        <begin position="137"/>
        <end position="138"/>
    </location>
</feature>
<dbReference type="PANTHER" id="PTHR10472">
    <property type="entry name" value="D-TYROSYL-TRNA TYR DEACYLASE"/>
    <property type="match status" value="1"/>
</dbReference>
<comment type="similarity">
    <text evidence="1 5">Belongs to the DTD family.</text>
</comment>
<dbReference type="FunFam" id="3.50.80.10:FF:000001">
    <property type="entry name" value="D-aminoacyl-tRNA deacylase"/>
    <property type="match status" value="1"/>
</dbReference>
<dbReference type="PANTHER" id="PTHR10472:SF5">
    <property type="entry name" value="D-AMINOACYL-TRNA DEACYLASE 1"/>
    <property type="match status" value="1"/>
</dbReference>
<dbReference type="EC" id="3.1.1.-" evidence="5"/>
<keyword evidence="3 5" id="KW-0820">tRNA-binding</keyword>
<dbReference type="Proteomes" id="UP000051621">
    <property type="component" value="Unassembled WGS sequence"/>
</dbReference>
<dbReference type="STRING" id="1423731.FC81_GL001412"/>
<dbReference type="Gene3D" id="3.50.80.10">
    <property type="entry name" value="D-tyrosyl-tRNA(Tyr) deacylase"/>
    <property type="match status" value="1"/>
</dbReference>
<dbReference type="AlphaFoldDB" id="A0A0R1M036"/>
<keyword evidence="7" id="KW-1185">Reference proteome</keyword>
<comment type="catalytic activity">
    <reaction evidence="5">
        <text>a D-aminoacyl-tRNA + H2O = a tRNA + a D-alpha-amino acid + H(+)</text>
        <dbReference type="Rhea" id="RHEA:13953"/>
        <dbReference type="Rhea" id="RHEA-COMP:10123"/>
        <dbReference type="Rhea" id="RHEA-COMP:10124"/>
        <dbReference type="ChEBI" id="CHEBI:15377"/>
        <dbReference type="ChEBI" id="CHEBI:15378"/>
        <dbReference type="ChEBI" id="CHEBI:59871"/>
        <dbReference type="ChEBI" id="CHEBI:78442"/>
        <dbReference type="ChEBI" id="CHEBI:79333"/>
        <dbReference type="EC" id="3.1.1.96"/>
    </reaction>
</comment>
<comment type="function">
    <text evidence="5">An aminoacyl-tRNA editing enzyme that deacylates mischarged D-aminoacyl-tRNAs. Also deacylates mischarged glycyl-tRNA(Ala), protecting cells against glycine mischarging by AlaRS. Acts via tRNA-based rather than protein-based catalysis; rejects L-amino acids rather than detecting D-amino acids in the active site. By recycling D-aminoacyl-tRNA to D-amino acids and free tRNA molecules, this enzyme counteracts the toxicity associated with the formation of D-aminoacyl-tRNA entities in vivo and helps enforce protein L-homochirality.</text>
</comment>
<comment type="subcellular location">
    <subcellularLocation>
        <location evidence="5">Cytoplasm</location>
    </subcellularLocation>
</comment>
<dbReference type="GO" id="GO:0043908">
    <property type="term" value="F:Ser(Gly)-tRNA(Ala) hydrolase activity"/>
    <property type="evidence" value="ECO:0007669"/>
    <property type="project" value="UniProtKB-UniRule"/>
</dbReference>
<reference evidence="6 7" key="1">
    <citation type="journal article" date="2015" name="Genome Announc.">
        <title>Expanding the biotechnology potential of lactobacilli through comparative genomics of 213 strains and associated genera.</title>
        <authorList>
            <person name="Sun Z."/>
            <person name="Harris H.M."/>
            <person name="McCann A."/>
            <person name="Guo C."/>
            <person name="Argimon S."/>
            <person name="Zhang W."/>
            <person name="Yang X."/>
            <person name="Jeffery I.B."/>
            <person name="Cooney J.C."/>
            <person name="Kagawa T.F."/>
            <person name="Liu W."/>
            <person name="Song Y."/>
            <person name="Salvetti E."/>
            <person name="Wrobel A."/>
            <person name="Rasinkangas P."/>
            <person name="Parkhill J."/>
            <person name="Rea M.C."/>
            <person name="O'Sullivan O."/>
            <person name="Ritari J."/>
            <person name="Douillard F.P."/>
            <person name="Paul Ross R."/>
            <person name="Yang R."/>
            <person name="Briner A.E."/>
            <person name="Felis G.E."/>
            <person name="de Vos W.M."/>
            <person name="Barrangou R."/>
            <person name="Klaenhammer T.R."/>
            <person name="Caufield P.W."/>
            <person name="Cui Y."/>
            <person name="Zhang H."/>
            <person name="O'Toole P.W."/>
        </authorList>
    </citation>
    <scope>NUCLEOTIDE SEQUENCE [LARGE SCALE GENOMIC DNA]</scope>
    <source>
        <strain evidence="6 7">DSM 19910</strain>
    </source>
</reference>
<dbReference type="RefSeq" id="WP_057744578.1">
    <property type="nucleotide sequence ID" value="NZ_AZEF01000027.1"/>
</dbReference>
<evidence type="ECO:0000256" key="3">
    <source>
        <dbReference type="ARBA" id="ARBA00022555"/>
    </source>
</evidence>
<evidence type="ECO:0000256" key="1">
    <source>
        <dbReference type="ARBA" id="ARBA00009673"/>
    </source>
</evidence>
<dbReference type="GO" id="GO:0005737">
    <property type="term" value="C:cytoplasm"/>
    <property type="evidence" value="ECO:0007669"/>
    <property type="project" value="UniProtKB-SubCell"/>
</dbReference>
<comment type="caution">
    <text evidence="6">The sequence shown here is derived from an EMBL/GenBank/DDBJ whole genome shotgun (WGS) entry which is preliminary data.</text>
</comment>
<name>A0A0R1M036_9LACO</name>
<comment type="subunit">
    <text evidence="5">Homodimer.</text>
</comment>
<dbReference type="InterPro" id="IPR003732">
    <property type="entry name" value="Daa-tRNA_deacyls_DTD"/>
</dbReference>
<protein>
    <recommendedName>
        <fullName evidence="5">D-aminoacyl-tRNA deacylase</fullName>
        <shortName evidence="5">DTD</shortName>
        <ecNumber evidence="5">3.1.1.96</ecNumber>
    </recommendedName>
    <alternativeName>
        <fullName evidence="5">Gly-tRNA(Ala) deacylase</fullName>
        <ecNumber evidence="5">3.1.1.-</ecNumber>
    </alternativeName>
</protein>
<organism evidence="6 7">
    <name type="scientific">Liquorilactobacillus capillatus DSM 19910</name>
    <dbReference type="NCBI Taxonomy" id="1423731"/>
    <lineage>
        <taxon>Bacteria</taxon>
        <taxon>Bacillati</taxon>
        <taxon>Bacillota</taxon>
        <taxon>Bacilli</taxon>
        <taxon>Lactobacillales</taxon>
        <taxon>Lactobacillaceae</taxon>
        <taxon>Liquorilactobacillus</taxon>
    </lineage>
</organism>
<dbReference type="GO" id="GO:0051500">
    <property type="term" value="F:D-tyrosyl-tRNA(Tyr) deacylase activity"/>
    <property type="evidence" value="ECO:0007669"/>
    <property type="project" value="TreeGrafter"/>
</dbReference>
<sequence>MRVILQRVIRASVSIDQKEVGKISNGLVLLVGFKEEDNQKEIEYLVHKIANARIFADKADKMNLNIKQTNGAILSISQFTLYAATRKGNRPSFTAAQDPAKASENYTLFNKALRAEGLMVAEGVFGADMQVELVNDGPVTIIYDTENNY</sequence>
<dbReference type="SUPFAM" id="SSF69500">
    <property type="entry name" value="DTD-like"/>
    <property type="match status" value="1"/>
</dbReference>
<dbReference type="GO" id="GO:0000049">
    <property type="term" value="F:tRNA binding"/>
    <property type="evidence" value="ECO:0007669"/>
    <property type="project" value="UniProtKB-UniRule"/>
</dbReference>
<dbReference type="InterPro" id="IPR023509">
    <property type="entry name" value="DTD-like_sf"/>
</dbReference>
<dbReference type="EC" id="3.1.1.96" evidence="5"/>
<dbReference type="PATRIC" id="fig|1423731.3.peg.1451"/>
<evidence type="ECO:0000256" key="2">
    <source>
        <dbReference type="ARBA" id="ARBA00022490"/>
    </source>
</evidence>
<dbReference type="Pfam" id="PF02580">
    <property type="entry name" value="Tyr_Deacylase"/>
    <property type="match status" value="1"/>
</dbReference>
<comment type="domain">
    <text evidence="5">A Gly-cisPro motif from one monomer fits into the active site of the other monomer to allow specific chiral rejection of L-amino acids.</text>
</comment>
<evidence type="ECO:0000313" key="6">
    <source>
        <dbReference type="EMBL" id="KRL01271.1"/>
    </source>
</evidence>
<keyword evidence="2 5" id="KW-0963">Cytoplasm</keyword>
<keyword evidence="5" id="KW-0378">Hydrolase</keyword>
<dbReference type="GO" id="GO:0019478">
    <property type="term" value="P:D-amino acid catabolic process"/>
    <property type="evidence" value="ECO:0007669"/>
    <property type="project" value="UniProtKB-UniRule"/>
</dbReference>
<dbReference type="NCBIfam" id="TIGR00256">
    <property type="entry name" value="D-aminoacyl-tRNA deacylase"/>
    <property type="match status" value="1"/>
</dbReference>
<gene>
    <name evidence="5" type="primary">dtd</name>
    <name evidence="6" type="ORF">FC81_GL001412</name>
</gene>
<proteinExistence type="inferred from homology"/>
<accession>A0A0R1M036</accession>
<evidence type="ECO:0000256" key="5">
    <source>
        <dbReference type="HAMAP-Rule" id="MF_00518"/>
    </source>
</evidence>